<accession>A0A9W4U703</accession>
<keyword evidence="5 6" id="KW-0067">ATP-binding</keyword>
<evidence type="ECO:0000256" key="3">
    <source>
        <dbReference type="ARBA" id="ARBA00022741"/>
    </source>
</evidence>
<dbReference type="InterPro" id="IPR011009">
    <property type="entry name" value="Kinase-like_dom_sf"/>
</dbReference>
<dbReference type="OrthoDB" id="5979581at2759"/>
<dbReference type="GO" id="GO:0043484">
    <property type="term" value="P:regulation of RNA splicing"/>
    <property type="evidence" value="ECO:0007669"/>
    <property type="project" value="TreeGrafter"/>
</dbReference>
<feature type="region of interest" description="Disordered" evidence="7">
    <location>
        <begin position="1"/>
        <end position="30"/>
    </location>
</feature>
<keyword evidence="4" id="KW-0418">Kinase</keyword>
<dbReference type="SUPFAM" id="SSF56112">
    <property type="entry name" value="Protein kinase-like (PK-like)"/>
    <property type="match status" value="1"/>
</dbReference>
<feature type="binding site" evidence="6">
    <location>
        <position position="96"/>
    </location>
    <ligand>
        <name>ATP</name>
        <dbReference type="ChEBI" id="CHEBI:30616"/>
    </ligand>
</feature>
<dbReference type="PANTHER" id="PTHR45646">
    <property type="entry name" value="SERINE/THREONINE-PROTEIN KINASE DOA-RELATED"/>
    <property type="match status" value="1"/>
</dbReference>
<dbReference type="Proteomes" id="UP001152607">
    <property type="component" value="Unassembled WGS sequence"/>
</dbReference>
<protein>
    <recommendedName>
        <fullName evidence="8">Protein kinase domain-containing protein</fullName>
    </recommendedName>
</protein>
<evidence type="ECO:0000313" key="10">
    <source>
        <dbReference type="Proteomes" id="UP001152607"/>
    </source>
</evidence>
<dbReference type="AlphaFoldDB" id="A0A9W4U703"/>
<dbReference type="Gene3D" id="3.30.200.20">
    <property type="entry name" value="Phosphorylase Kinase, domain 1"/>
    <property type="match status" value="1"/>
</dbReference>
<gene>
    <name evidence="9" type="ORF">PDIGIT_LOCUS3227</name>
</gene>
<evidence type="ECO:0000313" key="9">
    <source>
        <dbReference type="EMBL" id="CAI6311333.1"/>
    </source>
</evidence>
<dbReference type="InterPro" id="IPR000719">
    <property type="entry name" value="Prot_kinase_dom"/>
</dbReference>
<evidence type="ECO:0000256" key="4">
    <source>
        <dbReference type="ARBA" id="ARBA00022777"/>
    </source>
</evidence>
<reference evidence="9" key="1">
    <citation type="submission" date="2023-01" db="EMBL/GenBank/DDBJ databases">
        <authorList>
            <person name="Van Ghelder C."/>
            <person name="Rancurel C."/>
        </authorList>
    </citation>
    <scope>NUCLEOTIDE SEQUENCE</scope>
    <source>
        <strain evidence="9">CNCM I-4278</strain>
    </source>
</reference>
<dbReference type="EMBL" id="CAOQHR010000002">
    <property type="protein sequence ID" value="CAI6311333.1"/>
    <property type="molecule type" value="Genomic_DNA"/>
</dbReference>
<keyword evidence="2" id="KW-0808">Transferase</keyword>
<evidence type="ECO:0000256" key="6">
    <source>
        <dbReference type="PROSITE-ProRule" id="PRU10141"/>
    </source>
</evidence>
<dbReference type="GO" id="GO:0005634">
    <property type="term" value="C:nucleus"/>
    <property type="evidence" value="ECO:0007669"/>
    <property type="project" value="TreeGrafter"/>
</dbReference>
<dbReference type="PROSITE" id="PS50011">
    <property type="entry name" value="PROTEIN_KINASE_DOM"/>
    <property type="match status" value="1"/>
</dbReference>
<dbReference type="GO" id="GO:0004674">
    <property type="term" value="F:protein serine/threonine kinase activity"/>
    <property type="evidence" value="ECO:0007669"/>
    <property type="project" value="UniProtKB-KW"/>
</dbReference>
<feature type="domain" description="Protein kinase" evidence="8">
    <location>
        <begin position="60"/>
        <end position="458"/>
    </location>
</feature>
<evidence type="ECO:0000256" key="7">
    <source>
        <dbReference type="SAM" id="MobiDB-lite"/>
    </source>
</evidence>
<evidence type="ECO:0000256" key="5">
    <source>
        <dbReference type="ARBA" id="ARBA00022840"/>
    </source>
</evidence>
<dbReference type="InterPro" id="IPR017441">
    <property type="entry name" value="Protein_kinase_ATP_BS"/>
</dbReference>
<name>A0A9W4U703_9PLEO</name>
<feature type="compositionally biased region" description="Acidic residues" evidence="7">
    <location>
        <begin position="1"/>
        <end position="20"/>
    </location>
</feature>
<proteinExistence type="predicted"/>
<keyword evidence="1" id="KW-0723">Serine/threonine-protein kinase</keyword>
<dbReference type="InterPro" id="IPR051175">
    <property type="entry name" value="CLK_kinases"/>
</dbReference>
<dbReference type="PROSITE" id="PS00107">
    <property type="entry name" value="PROTEIN_KINASE_ATP"/>
    <property type="match status" value="1"/>
</dbReference>
<keyword evidence="3 6" id="KW-0547">Nucleotide-binding</keyword>
<evidence type="ECO:0000256" key="2">
    <source>
        <dbReference type="ARBA" id="ARBA00022679"/>
    </source>
</evidence>
<comment type="caution">
    <text evidence="9">The sequence shown here is derived from an EMBL/GenBank/DDBJ whole genome shotgun (WGS) entry which is preliminary data.</text>
</comment>
<dbReference type="GO" id="GO:0005524">
    <property type="term" value="F:ATP binding"/>
    <property type="evidence" value="ECO:0007669"/>
    <property type="project" value="UniProtKB-UniRule"/>
</dbReference>
<organism evidence="9 10">
    <name type="scientific">Periconia digitata</name>
    <dbReference type="NCBI Taxonomy" id="1303443"/>
    <lineage>
        <taxon>Eukaryota</taxon>
        <taxon>Fungi</taxon>
        <taxon>Dikarya</taxon>
        <taxon>Ascomycota</taxon>
        <taxon>Pezizomycotina</taxon>
        <taxon>Dothideomycetes</taxon>
        <taxon>Pleosporomycetidae</taxon>
        <taxon>Pleosporales</taxon>
        <taxon>Massarineae</taxon>
        <taxon>Periconiaceae</taxon>
        <taxon>Periconia</taxon>
    </lineage>
</organism>
<keyword evidence="10" id="KW-1185">Reference proteome</keyword>
<evidence type="ECO:0000256" key="1">
    <source>
        <dbReference type="ARBA" id="ARBA00022527"/>
    </source>
</evidence>
<dbReference type="PANTHER" id="PTHR45646:SF11">
    <property type="entry name" value="SERINE_THREONINE-PROTEIN KINASE DOA"/>
    <property type="match status" value="1"/>
</dbReference>
<dbReference type="SMART" id="SM00220">
    <property type="entry name" value="S_TKc"/>
    <property type="match status" value="1"/>
</dbReference>
<sequence length="460" mass="51496">MSEEPWTDDEEYPLASEDGDSPPGDGLMLQGPPTGLEKIYDYEPNGHHPLHLGDILNKRYKILHKLGSGGYANVWLCCDETYDSRASSGPRYLAVKVIMAAASKSSCSELRVNKLIAMGIAEDVAAELFCIPLDQFSIDGPNGTHLAFVYPLLGPRVSRLFNKAEDEDFEHTLRKLAAQVTRGMSALHARGICHGDFRPANILTRIQNLDHLSEAELFDLIGIPEKTNVTTASNTPHTLPSAPQYLVYPIIWEDIAQSSTAEPIITDKACIIDFGNSYMVDDPPPHLGIPQIYCAPEYTIEKKIGIGSDLWALGCTIFEIRTGRRLFDTFDDDPDENLWKIAMILGRYPEPWWSETWTARRSIFFDDVDEEGKVVDVLAAKQGEEEKDANVWQKPWARSLQEEIKEGLVYMFRDRPGGVERGISGSEVECLADLLGRLLRYVPAERVGAEEALKHAWFEL</sequence>
<dbReference type="Gene3D" id="1.10.510.10">
    <property type="entry name" value="Transferase(Phosphotransferase) domain 1"/>
    <property type="match status" value="1"/>
</dbReference>
<evidence type="ECO:0000259" key="8">
    <source>
        <dbReference type="PROSITE" id="PS50011"/>
    </source>
</evidence>
<dbReference type="Pfam" id="PF00069">
    <property type="entry name" value="Pkinase"/>
    <property type="match status" value="1"/>
</dbReference>